<dbReference type="Proteomes" id="UP000747399">
    <property type="component" value="Unassembled WGS sequence"/>
</dbReference>
<proteinExistence type="predicted"/>
<keyword evidence="3" id="KW-1185">Reference proteome</keyword>
<comment type="caution">
    <text evidence="2">The sequence shown here is derived from an EMBL/GenBank/DDBJ whole genome shotgun (WGS) entry which is preliminary data.</text>
</comment>
<organism evidence="2 3">
    <name type="scientific">Volvox africanus</name>
    <dbReference type="NCBI Taxonomy" id="51714"/>
    <lineage>
        <taxon>Eukaryota</taxon>
        <taxon>Viridiplantae</taxon>
        <taxon>Chlorophyta</taxon>
        <taxon>core chlorophytes</taxon>
        <taxon>Chlorophyceae</taxon>
        <taxon>CS clade</taxon>
        <taxon>Chlamydomonadales</taxon>
        <taxon>Volvocaceae</taxon>
        <taxon>Volvox</taxon>
    </lineage>
</organism>
<evidence type="ECO:0000313" key="2">
    <source>
        <dbReference type="EMBL" id="GIL59981.1"/>
    </source>
</evidence>
<reference evidence="2" key="1">
    <citation type="journal article" date="2021" name="Proc. Natl. Acad. Sci. U.S.A.">
        <title>Three genomes in the algal genus Volvox reveal the fate of a haploid sex-determining region after a transition to homothallism.</title>
        <authorList>
            <person name="Yamamoto K."/>
            <person name="Hamaji T."/>
            <person name="Kawai-Toyooka H."/>
            <person name="Matsuzaki R."/>
            <person name="Takahashi F."/>
            <person name="Nishimura Y."/>
            <person name="Kawachi M."/>
            <person name="Noguchi H."/>
            <person name="Minakuchi Y."/>
            <person name="Umen J.G."/>
            <person name="Toyoda A."/>
            <person name="Nozaki H."/>
        </authorList>
    </citation>
    <scope>NUCLEOTIDE SEQUENCE</scope>
    <source>
        <strain evidence="2">NIES-3780</strain>
    </source>
</reference>
<dbReference type="AlphaFoldDB" id="A0A8J4F7T8"/>
<protein>
    <submittedName>
        <fullName evidence="2">Uncharacterized protein</fullName>
    </submittedName>
</protein>
<keyword evidence="1" id="KW-1133">Transmembrane helix</keyword>
<name>A0A8J4F7T8_9CHLO</name>
<evidence type="ECO:0000256" key="1">
    <source>
        <dbReference type="SAM" id="Phobius"/>
    </source>
</evidence>
<gene>
    <name evidence="2" type="ORF">Vafri_14626</name>
</gene>
<keyword evidence="1" id="KW-0472">Membrane</keyword>
<feature type="transmembrane region" description="Helical" evidence="1">
    <location>
        <begin position="18"/>
        <end position="38"/>
    </location>
</feature>
<dbReference type="EMBL" id="BNCO01000037">
    <property type="protein sequence ID" value="GIL59981.1"/>
    <property type="molecule type" value="Genomic_DNA"/>
</dbReference>
<evidence type="ECO:0000313" key="3">
    <source>
        <dbReference type="Proteomes" id="UP000747399"/>
    </source>
</evidence>
<accession>A0A8J4F7T8</accession>
<keyword evidence="1" id="KW-0812">Transmembrane</keyword>
<sequence>MGFKGVQIVKGCRRWGQIYMGLTSVVGGYICILFQQAYNFLEPLLSSISFLQQLYFKAKQLQVTPPSGKTVGSSCARFITAEGGKAVGRMLISLISHQQHMDQVFPQEFDCARCVHGGNGVG</sequence>